<dbReference type="EMBL" id="UNQJ01000001">
    <property type="protein sequence ID" value="SYZ32447.1"/>
    <property type="molecule type" value="Genomic_DNA"/>
</dbReference>
<dbReference type="Proteomes" id="UP000279336">
    <property type="component" value="Unassembled WGS sequence"/>
</dbReference>
<reference evidence="1 4" key="3">
    <citation type="submission" date="2018-10" db="EMBL/GenBank/DDBJ databases">
        <title>Propionibacterium australiense Genome Sequencing and Assembly.</title>
        <authorList>
            <person name="Bernier A.-M."/>
            <person name="Bernard K."/>
        </authorList>
    </citation>
    <scope>NUCLEOTIDE SEQUENCE [LARGE SCALE GENOMIC DNA]</scope>
    <source>
        <strain evidence="1 4">NML98A078</strain>
    </source>
</reference>
<evidence type="ECO:0000313" key="1">
    <source>
        <dbReference type="EMBL" id="RLP12220.1"/>
    </source>
</evidence>
<dbReference type="Proteomes" id="UP000263928">
    <property type="component" value="Unassembled WGS sequence"/>
</dbReference>
<gene>
    <name evidence="1" type="ORF">D7U36_02885</name>
    <name evidence="2" type="ORF">PROPAUS_0326</name>
</gene>
<dbReference type="RefSeq" id="WP_119160796.1">
    <property type="nucleotide sequence ID" value="NZ_LR134442.1"/>
</dbReference>
<reference evidence="2" key="2">
    <citation type="submission" date="2018-08" db="EMBL/GenBank/DDBJ databases">
        <authorList>
            <person name="Ferrada E.E."/>
            <person name="Latorre B.A."/>
        </authorList>
    </citation>
    <scope>NUCLEOTIDE SEQUENCE [LARGE SCALE GENOMIC DNA]</scope>
    <source>
        <strain evidence="2">Propionibacterium_australiense1</strain>
    </source>
</reference>
<protein>
    <submittedName>
        <fullName evidence="2">Uncharacterized protein</fullName>
    </submittedName>
</protein>
<dbReference type="AlphaFoldDB" id="A0A383S3C5"/>
<accession>A0A383S3C5</accession>
<evidence type="ECO:0000313" key="2">
    <source>
        <dbReference type="EMBL" id="SYZ32447.1"/>
    </source>
</evidence>
<dbReference type="OrthoDB" id="3734195at2"/>
<evidence type="ECO:0000313" key="4">
    <source>
        <dbReference type="Proteomes" id="UP000279336"/>
    </source>
</evidence>
<keyword evidence="3" id="KW-1185">Reference proteome</keyword>
<sequence>MTDERHGARQIVLVPVDEAQARRLGVEHQVLSGPLAVFVANQALCRTFELLPGGEEAELAALQVASVSALARTGRRLVLAAQLPVAMIGEAIDEAEVANGAASLARLAPDRVQAFFADDDRVDATVAAQSASGLGVDEAWGLTAVQELLAEPLLWHDISELADWLSR</sequence>
<name>A0A383S3C5_9ACTN</name>
<organism evidence="2 3">
    <name type="scientific">Propionibacterium australiense</name>
    <dbReference type="NCBI Taxonomy" id="119981"/>
    <lineage>
        <taxon>Bacteria</taxon>
        <taxon>Bacillati</taxon>
        <taxon>Actinomycetota</taxon>
        <taxon>Actinomycetes</taxon>
        <taxon>Propionibacteriales</taxon>
        <taxon>Propionibacteriaceae</taxon>
        <taxon>Propionibacterium</taxon>
    </lineage>
</organism>
<proteinExistence type="predicted"/>
<dbReference type="EMBL" id="RCIW01000003">
    <property type="protein sequence ID" value="RLP12220.1"/>
    <property type="molecule type" value="Genomic_DNA"/>
</dbReference>
<evidence type="ECO:0000313" key="3">
    <source>
        <dbReference type="Proteomes" id="UP000263928"/>
    </source>
</evidence>
<reference evidence="3" key="1">
    <citation type="submission" date="2018-08" db="EMBL/GenBank/DDBJ databases">
        <authorList>
            <person name="Hornung B."/>
        </authorList>
    </citation>
    <scope>NUCLEOTIDE SEQUENCE [LARGE SCALE GENOMIC DNA]</scope>
</reference>